<organism evidence="6 7">
    <name type="scientific">Acetobacter aceti</name>
    <dbReference type="NCBI Taxonomy" id="435"/>
    <lineage>
        <taxon>Bacteria</taxon>
        <taxon>Pseudomonadati</taxon>
        <taxon>Pseudomonadota</taxon>
        <taxon>Alphaproteobacteria</taxon>
        <taxon>Acetobacterales</taxon>
        <taxon>Acetobacteraceae</taxon>
        <taxon>Acetobacter</taxon>
        <taxon>Acetobacter subgen. Acetobacter</taxon>
    </lineage>
</organism>
<feature type="coiled-coil region" evidence="1">
    <location>
        <begin position="246"/>
        <end position="273"/>
    </location>
</feature>
<dbReference type="PANTHER" id="PTHR12526:SF637">
    <property type="entry name" value="GLYCOSYLTRANSFERASE EPSF-RELATED"/>
    <property type="match status" value="1"/>
</dbReference>
<keyword evidence="7" id="KW-1185">Reference proteome</keyword>
<dbReference type="SUPFAM" id="SSF53756">
    <property type="entry name" value="UDP-Glycosyltransferase/glycogen phosphorylase"/>
    <property type="match status" value="1"/>
</dbReference>
<dbReference type="OrthoDB" id="7248832at2"/>
<evidence type="ECO:0000259" key="4">
    <source>
        <dbReference type="Pfam" id="PF00535"/>
    </source>
</evidence>
<evidence type="ECO:0000259" key="5">
    <source>
        <dbReference type="Pfam" id="PF08241"/>
    </source>
</evidence>
<evidence type="ECO:0000313" key="6">
    <source>
        <dbReference type="EMBL" id="AQS84744.1"/>
    </source>
</evidence>
<name>A0A1U9KG12_ACEAC</name>
<proteinExistence type="predicted"/>
<evidence type="ECO:0000313" key="7">
    <source>
        <dbReference type="Proteomes" id="UP000188937"/>
    </source>
</evidence>
<dbReference type="Proteomes" id="UP000188937">
    <property type="component" value="Chromosome"/>
</dbReference>
<dbReference type="SUPFAM" id="SSF53335">
    <property type="entry name" value="S-adenosyl-L-methionine-dependent methyltransferases"/>
    <property type="match status" value="1"/>
</dbReference>
<dbReference type="AlphaFoldDB" id="A0A1U9KG12"/>
<dbReference type="InterPro" id="IPR001173">
    <property type="entry name" value="Glyco_trans_2-like"/>
</dbReference>
<dbReference type="Pfam" id="PF00535">
    <property type="entry name" value="Glycos_transf_2"/>
    <property type="match status" value="1"/>
</dbReference>
<dbReference type="Gene3D" id="3.40.50.2000">
    <property type="entry name" value="Glycogen Phosphorylase B"/>
    <property type="match status" value="2"/>
</dbReference>
<keyword evidence="6" id="KW-0808">Transferase</keyword>
<dbReference type="Pfam" id="PF00534">
    <property type="entry name" value="Glycos_transf_1"/>
    <property type="match status" value="1"/>
</dbReference>
<dbReference type="SUPFAM" id="SSF53448">
    <property type="entry name" value="Nucleotide-diphospho-sugar transferases"/>
    <property type="match status" value="1"/>
</dbReference>
<feature type="domain" description="Glycosyltransferase 2-like" evidence="4">
    <location>
        <begin position="500"/>
        <end position="627"/>
    </location>
</feature>
<dbReference type="PANTHER" id="PTHR12526">
    <property type="entry name" value="GLYCOSYLTRANSFERASE"/>
    <property type="match status" value="1"/>
</dbReference>
<evidence type="ECO:0000259" key="3">
    <source>
        <dbReference type="Pfam" id="PF00534"/>
    </source>
</evidence>
<feature type="domain" description="Methyltransferase type 11" evidence="5">
    <location>
        <begin position="40"/>
        <end position="133"/>
    </location>
</feature>
<feature type="coiled-coil region" evidence="1">
    <location>
        <begin position="302"/>
        <end position="329"/>
    </location>
</feature>
<dbReference type="InterPro" id="IPR013216">
    <property type="entry name" value="Methyltransf_11"/>
</dbReference>
<sequence>MTLDATGERFMPGMSGETALEHMHRYLFAREVISEGSAVLDVACGEGYGSALLSAKAATVIGVDVSRKAAAHAQGKYGNDRVRFLTGDVCALPLPSSSIDFIVSFETIEHISDHEKMLEEFLRVLKPSGVVIISSPDKYRYSMITGYSNEFHVKELFSHEFQQLMQKYFTNVVFGGQRNMFGTVIDFPDAPSRDVSFSLAEGDIARFEDVPEPMYLIAIASRAELPLAVRGVCIDHVTASDAFQGMSKTEHSVTRLENELDREKVKVIDLARTLFEEREKNAVLTRDVATQCHNANLLAALCDDREREKNALSAEKQDLTVKLAYAEQRYGAVENSTIWRMTRPARNLIAKMPFARAAARRARHRAGSSQVVVPARDDSTGEADGSAHRTEYLLDETQQMIARDIAPFFDVAYYSKQSGLPLESLDNITAAGHYLTTGYEEGLNPCTSFNTNYYKTRYPDIIDAGMHPLWHWVLHGRREGRPALPYTERLKFISYRPLVSAIIPNYNHAEFLSQRFETILGQSYDNIEIIFLDDNSEDGSLEIAERYKEKYPEKIRIFSNDSNSGNVFRQWRKGADAAEGEIVWICESDDFADEHFVEKLVGYFVDPSVQIAFGRIQYCNRAGEFQDGLDGYRERAHSGIWGDTQVRPAGWWFTNAFAVSNVIPNVGGCLIRRRNVRDEVWAKAQQFHVLGDWYLYAEWAAGGQIAYSPDAVAYFRQHENNTSVNSFRKARFYQEHQELIEYLRRKWGVDDAHVMRFTEALKSTFTFVNAEQILGPFETVFNLEQVLACQREEQHIIFAVLGFKLGGGEIFPIQLANALVQKGVMVSFLVYEHTGEDPKIRALLDASVPVYSADAARMVGIWRYVLDLRADLIHSHFCFCELLFFPDDTTMPVLPYLVTLHGSYECVAFSRSIIRRLEKAVTLWVYLTEKNLLHLRDRRGELPVGDISFIGNGMALDNRPFPMTRAQLGLTETDFVLAVASRCIPEKGWKQACEAVLQLNQMDAGSRVHILLCGTGEALDGLMAEYGEVPEIHFLGYQECINGLYRLADCMLLPTRFPGESFPLTLIQALQVGTPAIATEVGFVRSMLTDDSKNQAGLLLPMDADDETFQSSIVDAVKKMMNADMRESFAATALRCGARYGIEKVADAYIHSYRRFQSDMTVLSH</sequence>
<dbReference type="STRING" id="435.A0U92_08090"/>
<dbReference type="GO" id="GO:0016757">
    <property type="term" value="F:glycosyltransferase activity"/>
    <property type="evidence" value="ECO:0007669"/>
    <property type="project" value="InterPro"/>
</dbReference>
<dbReference type="Gene3D" id="3.40.50.150">
    <property type="entry name" value="Vaccinia Virus protein VP39"/>
    <property type="match status" value="1"/>
</dbReference>
<dbReference type="Pfam" id="PF08241">
    <property type="entry name" value="Methyltransf_11"/>
    <property type="match status" value="1"/>
</dbReference>
<dbReference type="InterPro" id="IPR029044">
    <property type="entry name" value="Nucleotide-diphossugar_trans"/>
</dbReference>
<dbReference type="KEGG" id="aace:A0U92_08090"/>
<accession>A0A1U9KG12</accession>
<feature type="domain" description="Glycosyl transferase family 1" evidence="3">
    <location>
        <begin position="965"/>
        <end position="1120"/>
    </location>
</feature>
<dbReference type="GO" id="GO:0008757">
    <property type="term" value="F:S-adenosylmethionine-dependent methyltransferase activity"/>
    <property type="evidence" value="ECO:0007669"/>
    <property type="project" value="InterPro"/>
</dbReference>
<evidence type="ECO:0000256" key="1">
    <source>
        <dbReference type="SAM" id="Coils"/>
    </source>
</evidence>
<dbReference type="CDD" id="cd03801">
    <property type="entry name" value="GT4_PimA-like"/>
    <property type="match status" value="1"/>
</dbReference>
<dbReference type="EMBL" id="CP014692">
    <property type="protein sequence ID" value="AQS84744.1"/>
    <property type="molecule type" value="Genomic_DNA"/>
</dbReference>
<reference evidence="6 7" key="1">
    <citation type="submission" date="2016-03" db="EMBL/GenBank/DDBJ databases">
        <title>Acetic acid bacteria sequencing.</title>
        <authorList>
            <person name="Brandt J."/>
            <person name="Jakob F."/>
            <person name="Vogel R.F."/>
        </authorList>
    </citation>
    <scope>NUCLEOTIDE SEQUENCE [LARGE SCALE GENOMIC DNA]</scope>
    <source>
        <strain evidence="6 7">TMW2.1153</strain>
    </source>
</reference>
<dbReference type="Gene3D" id="3.90.550.10">
    <property type="entry name" value="Spore Coat Polysaccharide Biosynthesis Protein SpsA, Chain A"/>
    <property type="match status" value="1"/>
</dbReference>
<feature type="compositionally biased region" description="Basic and acidic residues" evidence="2">
    <location>
        <begin position="375"/>
        <end position="386"/>
    </location>
</feature>
<feature type="region of interest" description="Disordered" evidence="2">
    <location>
        <begin position="366"/>
        <end position="386"/>
    </location>
</feature>
<evidence type="ECO:0000256" key="2">
    <source>
        <dbReference type="SAM" id="MobiDB-lite"/>
    </source>
</evidence>
<keyword evidence="1" id="KW-0175">Coiled coil</keyword>
<dbReference type="InterPro" id="IPR029063">
    <property type="entry name" value="SAM-dependent_MTases_sf"/>
</dbReference>
<dbReference type="RefSeq" id="WP_077812784.1">
    <property type="nucleotide sequence ID" value="NZ_CP014692.1"/>
</dbReference>
<protein>
    <submittedName>
        <fullName evidence="6">Glycosyltransferase</fullName>
    </submittedName>
</protein>
<dbReference type="CDD" id="cd02440">
    <property type="entry name" value="AdoMet_MTases"/>
    <property type="match status" value="1"/>
</dbReference>
<gene>
    <name evidence="6" type="ORF">A0U92_08090</name>
</gene>
<dbReference type="InterPro" id="IPR001296">
    <property type="entry name" value="Glyco_trans_1"/>
</dbReference>